<sequence length="722" mass="82127">MIITQNMGLNLLIRKFYLLIPFSILLSIENINAQNQEQLDFRDPSEWPFTKHSIWNMPIGSDANYKDAKFQNARYVGIDTQHIIITNNNDPIYKAIDSPTWGPGRCSGSEYLGFDVPFPKEKIIHDAGNSPYGNTPNANFVIIYPDGETALEGSKIARCKKNGKVYFSTFMKYPNNRKRINIKKNDGVKGVRGQGATKMSALGGTIRLGELTGKKPLRHVIKINPWAAKYCHYSSKIPGYKWPATKADNYAGNSSHPQAYNKKADPDIVMGSLFAIPPNLKPQDINIKTEPGKILFKALQDYGMYFTENAAWDAWNIIAEEGVQEEVEHKYNIDLASTNGIWKDEVNKLMRALHVITNNSPNSIGGGGIPRRTLAPDFKNLSKVIIRAKGKSGKENMRLIVGDKVLKKWINVKKSYKNYFYKGVLPCNSNTVKVEYYGDDGPHKELIVDYLKIDNTIFQSEKMEINTGAWDNDSRTCGKSYSEKIHCNGFIEYKLRDTNFTSITIRAKGKSGKENMRLLVGDRVLKKWTNIKNSYNNYFYKGVLPCNNNTVKVEYYGDDGPQNDLIVDYLKIDNTIFQSENMDTNTGAWDNDSRTCGKSYSEIIHCNGYIEFKTINKAKSDTDNDFDLIRLQDEYDIKLFPNPLYEGNDLGINLVCNEDNEAFKVEIFTLSGKKIFSSKLKYPQEEKYVIPRHVFSSEGIFIIKFTNIKNVEKPIIKKILVK</sequence>
<dbReference type="Proteomes" id="UP001501758">
    <property type="component" value="Unassembled WGS sequence"/>
</dbReference>
<dbReference type="Gene3D" id="2.60.60.40">
    <property type="match status" value="2"/>
</dbReference>
<protein>
    <recommendedName>
        <fullName evidence="1">Carbohydrate binding module xylan-binding domain-containing protein</fullName>
    </recommendedName>
</protein>
<feature type="domain" description="Carbohydrate binding module xylan-binding" evidence="1">
    <location>
        <begin position="503"/>
        <end position="584"/>
    </location>
</feature>
<gene>
    <name evidence="2" type="ORF">GCM10009430_32420</name>
</gene>
<name>A0ABP3UA71_9FLAO</name>
<proteinExistence type="predicted"/>
<feature type="domain" description="Carbohydrate binding module xylan-binding" evidence="1">
    <location>
        <begin position="384"/>
        <end position="463"/>
    </location>
</feature>
<evidence type="ECO:0000259" key="1">
    <source>
        <dbReference type="Pfam" id="PF16841"/>
    </source>
</evidence>
<dbReference type="InterPro" id="IPR031768">
    <property type="entry name" value="CBM60_xylan-bd"/>
</dbReference>
<accession>A0ABP3UA71</accession>
<dbReference type="Pfam" id="PF16841">
    <property type="entry name" value="CBM60"/>
    <property type="match status" value="2"/>
</dbReference>
<organism evidence="2 3">
    <name type="scientific">Aquimarina litoralis</name>
    <dbReference type="NCBI Taxonomy" id="584605"/>
    <lineage>
        <taxon>Bacteria</taxon>
        <taxon>Pseudomonadati</taxon>
        <taxon>Bacteroidota</taxon>
        <taxon>Flavobacteriia</taxon>
        <taxon>Flavobacteriales</taxon>
        <taxon>Flavobacteriaceae</taxon>
        <taxon>Aquimarina</taxon>
    </lineage>
</organism>
<dbReference type="EMBL" id="BAAAGE010000003">
    <property type="protein sequence ID" value="GAA0725973.1"/>
    <property type="molecule type" value="Genomic_DNA"/>
</dbReference>
<evidence type="ECO:0000313" key="3">
    <source>
        <dbReference type="Proteomes" id="UP001501758"/>
    </source>
</evidence>
<reference evidence="3" key="1">
    <citation type="journal article" date="2019" name="Int. J. Syst. Evol. Microbiol.">
        <title>The Global Catalogue of Microorganisms (GCM) 10K type strain sequencing project: providing services to taxonomists for standard genome sequencing and annotation.</title>
        <authorList>
            <consortium name="The Broad Institute Genomics Platform"/>
            <consortium name="The Broad Institute Genome Sequencing Center for Infectious Disease"/>
            <person name="Wu L."/>
            <person name="Ma J."/>
        </authorList>
    </citation>
    <scope>NUCLEOTIDE SEQUENCE [LARGE SCALE GENOMIC DNA]</scope>
    <source>
        <strain evidence="3">JCM 15974</strain>
    </source>
</reference>
<evidence type="ECO:0000313" key="2">
    <source>
        <dbReference type="EMBL" id="GAA0725973.1"/>
    </source>
</evidence>
<keyword evidence="3" id="KW-1185">Reference proteome</keyword>
<comment type="caution">
    <text evidence="2">The sequence shown here is derived from an EMBL/GenBank/DDBJ whole genome shotgun (WGS) entry which is preliminary data.</text>
</comment>